<evidence type="ECO:0000256" key="1">
    <source>
        <dbReference type="SAM" id="MobiDB-lite"/>
    </source>
</evidence>
<proteinExistence type="predicted"/>
<feature type="compositionally biased region" description="Polar residues" evidence="1">
    <location>
        <begin position="69"/>
        <end position="82"/>
    </location>
</feature>
<organism evidence="2 3">
    <name type="scientific">Vigna unguiculata</name>
    <name type="common">Cowpea</name>
    <dbReference type="NCBI Taxonomy" id="3917"/>
    <lineage>
        <taxon>Eukaryota</taxon>
        <taxon>Viridiplantae</taxon>
        <taxon>Streptophyta</taxon>
        <taxon>Embryophyta</taxon>
        <taxon>Tracheophyta</taxon>
        <taxon>Spermatophyta</taxon>
        <taxon>Magnoliopsida</taxon>
        <taxon>eudicotyledons</taxon>
        <taxon>Gunneridae</taxon>
        <taxon>Pentapetalae</taxon>
        <taxon>rosids</taxon>
        <taxon>fabids</taxon>
        <taxon>Fabales</taxon>
        <taxon>Fabaceae</taxon>
        <taxon>Papilionoideae</taxon>
        <taxon>50 kb inversion clade</taxon>
        <taxon>NPAAA clade</taxon>
        <taxon>indigoferoid/millettioid clade</taxon>
        <taxon>Phaseoleae</taxon>
        <taxon>Vigna</taxon>
    </lineage>
</organism>
<dbReference type="EMBL" id="CP039353">
    <property type="protein sequence ID" value="QCE08082.1"/>
    <property type="molecule type" value="Genomic_DNA"/>
</dbReference>
<evidence type="ECO:0000313" key="3">
    <source>
        <dbReference type="Proteomes" id="UP000501690"/>
    </source>
</evidence>
<keyword evidence="3" id="KW-1185">Reference proteome</keyword>
<reference evidence="2 3" key="1">
    <citation type="submission" date="2019-04" db="EMBL/GenBank/DDBJ databases">
        <title>An improved genome assembly and genetic linkage map for asparagus bean, Vigna unguiculata ssp. sesquipedialis.</title>
        <authorList>
            <person name="Xia Q."/>
            <person name="Zhang R."/>
            <person name="Dong Y."/>
        </authorList>
    </citation>
    <scope>NUCLEOTIDE SEQUENCE [LARGE SCALE GENOMIC DNA]</scope>
    <source>
        <tissue evidence="2">Leaf</tissue>
    </source>
</reference>
<sequence>MGMSKQDLARRLKSIRAPLLPRPTVGEVSIREAETLRIPSEDEETVSESGLKRRRRGQASRAHAEAVATSAQSRPEQTTSSIGPLHLEGSSSGGQSFWDSSYQHVPHSLAHNVFEGDLQCLLNQDFSTVQEDICAFLHKAEVSTIALCKKLDQLSVSEEK</sequence>
<gene>
    <name evidence="2" type="ORF">DEO72_LG9g3106</name>
</gene>
<feature type="region of interest" description="Disordered" evidence="1">
    <location>
        <begin position="1"/>
        <end position="94"/>
    </location>
</feature>
<dbReference type="AlphaFoldDB" id="A0A4D6N5B0"/>
<name>A0A4D6N5B0_VIGUN</name>
<protein>
    <submittedName>
        <fullName evidence="2">Uncharacterized protein</fullName>
    </submittedName>
</protein>
<dbReference type="Proteomes" id="UP000501690">
    <property type="component" value="Linkage Group LG9"/>
</dbReference>
<accession>A0A4D6N5B0</accession>
<evidence type="ECO:0000313" key="2">
    <source>
        <dbReference type="EMBL" id="QCE08082.1"/>
    </source>
</evidence>